<dbReference type="PANTHER" id="PTHR24348:SF68">
    <property type="entry name" value="SERINE_THREONINE-PROTEIN KINASE ATG1C"/>
    <property type="match status" value="1"/>
</dbReference>
<feature type="compositionally biased region" description="Basic and acidic residues" evidence="5">
    <location>
        <begin position="287"/>
        <end position="300"/>
    </location>
</feature>
<dbReference type="Gene3D" id="3.30.200.20">
    <property type="entry name" value="Phosphorylase Kinase, domain 1"/>
    <property type="match status" value="1"/>
</dbReference>
<evidence type="ECO:0000256" key="2">
    <source>
        <dbReference type="ARBA" id="ARBA00022448"/>
    </source>
</evidence>
<evidence type="ECO:0000259" key="6">
    <source>
        <dbReference type="PROSITE" id="PS50011"/>
    </source>
</evidence>
<evidence type="ECO:0000313" key="7">
    <source>
        <dbReference type="EMBL" id="KAK7430433.1"/>
    </source>
</evidence>
<dbReference type="Pfam" id="PF00069">
    <property type="entry name" value="Pkinase"/>
    <property type="match status" value="1"/>
</dbReference>
<comment type="subcellular location">
    <subcellularLocation>
        <location evidence="1">Preautophagosomal structure membrane</location>
        <topology evidence="1">Peripheral membrane protein</topology>
    </subcellularLocation>
</comment>
<keyword evidence="3" id="KW-0072">Autophagy</keyword>
<accession>A0ABR1I9Z8</accession>
<reference evidence="7 8" key="1">
    <citation type="journal article" date="2025" name="Microbiol. Resour. Announc.">
        <title>Draft genome sequences for Neonectria magnoliae and Neonectria punicea, canker pathogens of Liriodendron tulipifera and Acer saccharum in West Virginia.</title>
        <authorList>
            <person name="Petronek H.M."/>
            <person name="Kasson M.T."/>
            <person name="Metheny A.M."/>
            <person name="Stauder C.M."/>
            <person name="Lovett B."/>
            <person name="Lynch S.C."/>
            <person name="Garnas J.R."/>
            <person name="Kasson L.R."/>
            <person name="Stajich J.E."/>
        </authorList>
    </citation>
    <scope>NUCLEOTIDE SEQUENCE [LARGE SCALE GENOMIC DNA]</scope>
    <source>
        <strain evidence="7 8">NRRL 64651</strain>
    </source>
</reference>
<dbReference type="PROSITE" id="PS00108">
    <property type="entry name" value="PROTEIN_KINASE_ST"/>
    <property type="match status" value="1"/>
</dbReference>
<evidence type="ECO:0000313" key="8">
    <source>
        <dbReference type="Proteomes" id="UP001498421"/>
    </source>
</evidence>
<dbReference type="SMART" id="SM00220">
    <property type="entry name" value="S_TKc"/>
    <property type="match status" value="1"/>
</dbReference>
<gene>
    <name evidence="7" type="ORF">QQZ08_002952</name>
</gene>
<keyword evidence="8" id="KW-1185">Reference proteome</keyword>
<evidence type="ECO:0000256" key="4">
    <source>
        <dbReference type="ARBA" id="ARBA00030237"/>
    </source>
</evidence>
<keyword evidence="2" id="KW-0813">Transport</keyword>
<dbReference type="Gene3D" id="1.10.510.10">
    <property type="entry name" value="Transferase(Phosphotransferase) domain 1"/>
    <property type="match status" value="1"/>
</dbReference>
<feature type="domain" description="Protein kinase" evidence="6">
    <location>
        <begin position="1"/>
        <end position="287"/>
    </location>
</feature>
<dbReference type="PROSITE" id="PS50011">
    <property type="entry name" value="PROTEIN_KINASE_DOM"/>
    <property type="match status" value="1"/>
</dbReference>
<protein>
    <recommendedName>
        <fullName evidence="4">Autophagy-related protein 1</fullName>
    </recommendedName>
</protein>
<comment type="caution">
    <text evidence="7">The sequence shown here is derived from an EMBL/GenBank/DDBJ whole genome shotgun (WGS) entry which is preliminary data.</text>
</comment>
<dbReference type="PANTHER" id="PTHR24348">
    <property type="entry name" value="SERINE/THREONINE-PROTEIN KINASE UNC-51-RELATED"/>
    <property type="match status" value="1"/>
</dbReference>
<feature type="compositionally biased region" description="Basic and acidic residues" evidence="5">
    <location>
        <begin position="309"/>
        <end position="319"/>
    </location>
</feature>
<dbReference type="SUPFAM" id="SSF56112">
    <property type="entry name" value="Protein kinase-like (PK-like)"/>
    <property type="match status" value="1"/>
</dbReference>
<dbReference type="InterPro" id="IPR011009">
    <property type="entry name" value="Kinase-like_dom_sf"/>
</dbReference>
<dbReference type="Proteomes" id="UP001498421">
    <property type="component" value="Unassembled WGS sequence"/>
</dbReference>
<proteinExistence type="predicted"/>
<name>A0ABR1I9Z8_9HYPO</name>
<evidence type="ECO:0000256" key="3">
    <source>
        <dbReference type="ARBA" id="ARBA00023006"/>
    </source>
</evidence>
<evidence type="ECO:0000256" key="5">
    <source>
        <dbReference type="SAM" id="MobiDB-lite"/>
    </source>
</evidence>
<feature type="region of interest" description="Disordered" evidence="5">
    <location>
        <begin position="287"/>
        <end position="319"/>
    </location>
</feature>
<dbReference type="EMBL" id="JAZAVK010000019">
    <property type="protein sequence ID" value="KAK7430433.1"/>
    <property type="molecule type" value="Genomic_DNA"/>
</dbReference>
<dbReference type="InterPro" id="IPR000719">
    <property type="entry name" value="Prot_kinase_dom"/>
</dbReference>
<organism evidence="7 8">
    <name type="scientific">Neonectria magnoliae</name>
    <dbReference type="NCBI Taxonomy" id="2732573"/>
    <lineage>
        <taxon>Eukaryota</taxon>
        <taxon>Fungi</taxon>
        <taxon>Dikarya</taxon>
        <taxon>Ascomycota</taxon>
        <taxon>Pezizomycotina</taxon>
        <taxon>Sordariomycetes</taxon>
        <taxon>Hypocreomycetidae</taxon>
        <taxon>Hypocreales</taxon>
        <taxon>Nectriaceae</taxon>
        <taxon>Neonectria</taxon>
    </lineage>
</organism>
<sequence length="319" mass="36133">MSSTNQSDGLTELVRDSRLPATFRCEGQQSYTIHSRPTVHWSRPTKEVWKHERDLVRGGFGLVELQSIEAEPGRVQYRAVKSIDIADHQSKTKRSLYMRELEALAKFSHEKVASYLMRLQTYLVQEIAQQVLAALSQMHDEGFAHRDLKPANILIKSHPPKQWWVKVCDLGLSKRIGNITGTSSVAGTEAFMAPEMLNFNGDPKAADPYLSDMWSFGETISRALTGRPTFDSFAVLGKYCSGQTRFPTSALENVKVSEDGIEFLGLLMLFDPRKRLNALNAKKHRWMGEKAQRDARDETRQLSNIQTDLSKDSKDTSKR</sequence>
<dbReference type="InterPro" id="IPR008271">
    <property type="entry name" value="Ser/Thr_kinase_AS"/>
</dbReference>
<evidence type="ECO:0000256" key="1">
    <source>
        <dbReference type="ARBA" id="ARBA00004623"/>
    </source>
</evidence>
<dbReference type="InterPro" id="IPR045269">
    <property type="entry name" value="Atg1-like"/>
</dbReference>